<gene>
    <name evidence="1" type="ORF">P0Y53_13285</name>
</gene>
<evidence type="ECO:0000313" key="2">
    <source>
        <dbReference type="Proteomes" id="UP001220610"/>
    </source>
</evidence>
<evidence type="ECO:0000313" key="1">
    <source>
        <dbReference type="EMBL" id="WEK33458.1"/>
    </source>
</evidence>
<organism evidence="1 2">
    <name type="scientific">Candidatus Pseudobacter hemicellulosilyticus</name>
    <dbReference type="NCBI Taxonomy" id="3121375"/>
    <lineage>
        <taxon>Bacteria</taxon>
        <taxon>Pseudomonadati</taxon>
        <taxon>Bacteroidota</taxon>
        <taxon>Chitinophagia</taxon>
        <taxon>Chitinophagales</taxon>
        <taxon>Chitinophagaceae</taxon>
        <taxon>Pseudobacter</taxon>
    </lineage>
</organism>
<accession>A0AAJ5WN46</accession>
<dbReference type="AlphaFoldDB" id="A0AAJ5WN46"/>
<dbReference type="Proteomes" id="UP001220610">
    <property type="component" value="Chromosome"/>
</dbReference>
<protein>
    <submittedName>
        <fullName evidence="1">Uncharacterized protein</fullName>
    </submittedName>
</protein>
<reference evidence="1" key="1">
    <citation type="submission" date="2023-03" db="EMBL/GenBank/DDBJ databases">
        <title>Andean soil-derived lignocellulolytic bacterial consortium as a source of novel taxa and putative plastic-active enzymes.</title>
        <authorList>
            <person name="Diaz-Garcia L."/>
            <person name="Chuvochina M."/>
            <person name="Feuerriegel G."/>
            <person name="Bunk B."/>
            <person name="Sproer C."/>
            <person name="Streit W.R."/>
            <person name="Rodriguez L.M."/>
            <person name="Overmann J."/>
            <person name="Jimenez D.J."/>
        </authorList>
    </citation>
    <scope>NUCLEOTIDE SEQUENCE</scope>
    <source>
        <strain evidence="1">MAG 7</strain>
    </source>
</reference>
<name>A0AAJ5WN46_9BACT</name>
<proteinExistence type="predicted"/>
<dbReference type="EMBL" id="CP119311">
    <property type="protein sequence ID" value="WEK33458.1"/>
    <property type="molecule type" value="Genomic_DNA"/>
</dbReference>
<sequence>MKSIFHHIYSIALVLLAGILPARLHAQKIDSIYFHLYTDSLKKGVHNYINVDAKLADGRWQPLTGKELRFTSTAGKFEGNNLVIDSGFKGRKVTVKAVLKNDTALWREMTIYMKTIEVEERLPTVDEVMKTKEETPRRRRRG</sequence>